<comment type="cofactor">
    <cofactor evidence="3">
        <name>Zn(2+)</name>
        <dbReference type="ChEBI" id="CHEBI:29105"/>
    </cofactor>
    <text evidence="3">Binds 1 zinc ion per subunit.</text>
</comment>
<feature type="binding site" evidence="3">
    <location>
        <position position="96"/>
    </location>
    <ligand>
        <name>Zn(2+)</name>
        <dbReference type="ChEBI" id="CHEBI:29105"/>
    </ligand>
</feature>
<dbReference type="Proteomes" id="UP000016658">
    <property type="component" value="Unassembled WGS sequence"/>
</dbReference>
<evidence type="ECO:0000256" key="4">
    <source>
        <dbReference type="PIRSR" id="PIRSR036894-2"/>
    </source>
</evidence>
<dbReference type="InterPro" id="IPR046457">
    <property type="entry name" value="PMI_typeI_cat"/>
</dbReference>
<reference evidence="6 7" key="1">
    <citation type="submission" date="2013-06" db="EMBL/GenBank/DDBJ databases">
        <authorList>
            <person name="Weinstock G."/>
            <person name="Sodergren E."/>
            <person name="Lobos E.A."/>
            <person name="Fulton L."/>
            <person name="Fulton R."/>
            <person name="Courtney L."/>
            <person name="Fronick C."/>
            <person name="O'Laughlin M."/>
            <person name="Godfrey J."/>
            <person name="Wilson R.M."/>
            <person name="Miner T."/>
            <person name="Farmer C."/>
            <person name="Delehaunty K."/>
            <person name="Cordes M."/>
            <person name="Minx P."/>
            <person name="Tomlinson C."/>
            <person name="Chen J."/>
            <person name="Wollam A."/>
            <person name="Pepin K.H."/>
            <person name="Bhonagiri V."/>
            <person name="Zhang X."/>
            <person name="Warren W."/>
            <person name="Mitreva M."/>
            <person name="Mardis E.R."/>
            <person name="Wilson R.K."/>
        </authorList>
    </citation>
    <scope>NUCLEOTIDE SEQUENCE [LARGE SCALE GENOMIC DNA]</scope>
    <source>
        <strain evidence="6 7">ATCC 27803</strain>
    </source>
</reference>
<dbReference type="GO" id="GO:0005975">
    <property type="term" value="P:carbohydrate metabolic process"/>
    <property type="evidence" value="ECO:0007669"/>
    <property type="project" value="InterPro"/>
</dbReference>
<dbReference type="PIRSF" id="PIRSF036894">
    <property type="entry name" value="PMI_Firm_short"/>
    <property type="match status" value="1"/>
</dbReference>
<evidence type="ECO:0000256" key="2">
    <source>
        <dbReference type="ARBA" id="ARBA00022833"/>
    </source>
</evidence>
<dbReference type="GO" id="GO:0004476">
    <property type="term" value="F:mannose-6-phosphate isomerase activity"/>
    <property type="evidence" value="ECO:0007669"/>
    <property type="project" value="InterPro"/>
</dbReference>
<feature type="binding site" evidence="3">
    <location>
        <position position="113"/>
    </location>
    <ligand>
        <name>Zn(2+)</name>
        <dbReference type="ChEBI" id="CHEBI:29105"/>
    </ligand>
</feature>
<dbReference type="CDD" id="cd07010">
    <property type="entry name" value="cupin_PMI_type_I_N_bac"/>
    <property type="match status" value="1"/>
</dbReference>
<accession>U2QZ97</accession>
<dbReference type="PANTHER" id="PTHR42742">
    <property type="entry name" value="TRANSCRIPTIONAL REPRESSOR MPRA"/>
    <property type="match status" value="1"/>
</dbReference>
<feature type="active site" evidence="4">
    <location>
        <position position="190"/>
    </location>
</feature>
<dbReference type="SUPFAM" id="SSF51182">
    <property type="entry name" value="RmlC-like cupins"/>
    <property type="match status" value="1"/>
</dbReference>
<dbReference type="InterPro" id="IPR014628">
    <property type="entry name" value="Man6P_isomerase_Firm_short"/>
</dbReference>
<dbReference type="InterPro" id="IPR014710">
    <property type="entry name" value="RmlC-like_jellyroll"/>
</dbReference>
<dbReference type="Pfam" id="PF20511">
    <property type="entry name" value="PMI_typeI_cat"/>
    <property type="match status" value="1"/>
</dbReference>
<organism evidence="6 7">
    <name type="scientific">Faecalitalea cylindroides ATCC 27803</name>
    <dbReference type="NCBI Taxonomy" id="649755"/>
    <lineage>
        <taxon>Bacteria</taxon>
        <taxon>Bacillati</taxon>
        <taxon>Bacillota</taxon>
        <taxon>Erysipelotrichia</taxon>
        <taxon>Erysipelotrichales</taxon>
        <taxon>Erysipelotrichaceae</taxon>
        <taxon>Faecalitalea</taxon>
    </lineage>
</organism>
<keyword evidence="1 3" id="KW-0479">Metal-binding</keyword>
<dbReference type="EMBL" id="AWVI01000020">
    <property type="protein sequence ID" value="ERK46628.1"/>
    <property type="molecule type" value="Genomic_DNA"/>
</dbReference>
<feature type="domain" description="Phosphomannose isomerase type I catalytic" evidence="5">
    <location>
        <begin position="29"/>
        <end position="111"/>
    </location>
</feature>
<protein>
    <submittedName>
        <fullName evidence="6">Phosphomannose isomerase type I</fullName>
    </submittedName>
</protein>
<dbReference type="GO" id="GO:0008270">
    <property type="term" value="F:zinc ion binding"/>
    <property type="evidence" value="ECO:0007669"/>
    <property type="project" value="InterPro"/>
</dbReference>
<evidence type="ECO:0000256" key="1">
    <source>
        <dbReference type="ARBA" id="ARBA00022723"/>
    </source>
</evidence>
<evidence type="ECO:0000256" key="3">
    <source>
        <dbReference type="PIRSR" id="PIRSR036894-1"/>
    </source>
</evidence>
<gene>
    <name evidence="6" type="ORF">HMPREF0367_00425</name>
</gene>
<proteinExistence type="predicted"/>
<dbReference type="PATRIC" id="fig|649755.3.peg.386"/>
<dbReference type="Gene3D" id="2.60.120.10">
    <property type="entry name" value="Jelly Rolls"/>
    <property type="match status" value="2"/>
</dbReference>
<dbReference type="HOGENOM" id="CLU_020529_0_0_9"/>
<dbReference type="InterPro" id="IPR051804">
    <property type="entry name" value="Carb_Metab_Reg_Kinase/Isom"/>
</dbReference>
<name>U2QZ97_9FIRM</name>
<evidence type="ECO:0000313" key="7">
    <source>
        <dbReference type="Proteomes" id="UP000016658"/>
    </source>
</evidence>
<keyword evidence="2 3" id="KW-0862">Zinc</keyword>
<evidence type="ECO:0000313" key="6">
    <source>
        <dbReference type="EMBL" id="ERK46628.1"/>
    </source>
</evidence>
<evidence type="ECO:0000259" key="5">
    <source>
        <dbReference type="Pfam" id="PF20511"/>
    </source>
</evidence>
<dbReference type="InterPro" id="IPR011051">
    <property type="entry name" value="RmlC_Cupin_sf"/>
</dbReference>
<comment type="caution">
    <text evidence="6">The sequence shown here is derived from an EMBL/GenBank/DDBJ whole genome shotgun (WGS) entry which is preliminary data.</text>
</comment>
<sequence>MNKMKPLLLKPIPDYTIWGSDHLSKHRNYDRKYGTWWEVSAHPYCTNKITNLPEETTLQELIDQDMEGMLGKGYTLHEMLRLAYLDTEDALSIQVHPEDEYAKKHSNDFGKYESWYIIDAKPGATLVAGTNVDDANIIKKALEDNTLEQYLQKWPVKKGDYITIPAGMLHALGKDIWAIEVGTNSNTTYRFYDYNRKDANGNPRPLHLKESFDVTNFALQPHFEEAKEETRRIGDTPFFTVDEIFATENQTITSDTHFVILTNVDEDTDIIWNGTTITLPRYDSMFVPANAKEITLQKGAHVLLSQPVKGENK</sequence>
<keyword evidence="6" id="KW-0413">Isomerase</keyword>
<dbReference type="PANTHER" id="PTHR42742:SF3">
    <property type="entry name" value="FRUCTOKINASE"/>
    <property type="match status" value="1"/>
</dbReference>
<feature type="binding site" evidence="3">
    <location>
        <position position="170"/>
    </location>
    <ligand>
        <name>Zn(2+)</name>
        <dbReference type="ChEBI" id="CHEBI:29105"/>
    </ligand>
</feature>
<dbReference type="AlphaFoldDB" id="U2QZ97"/>